<evidence type="ECO:0000313" key="1">
    <source>
        <dbReference type="EMBL" id="EPG72610.1"/>
    </source>
</evidence>
<organism evidence="1 2">
    <name type="scientific">Leptospira fainei serovar Hurstbridge str. BUT 6</name>
    <dbReference type="NCBI Taxonomy" id="1193011"/>
    <lineage>
        <taxon>Bacteria</taxon>
        <taxon>Pseudomonadati</taxon>
        <taxon>Spirochaetota</taxon>
        <taxon>Spirochaetia</taxon>
        <taxon>Leptospirales</taxon>
        <taxon>Leptospiraceae</taxon>
        <taxon>Leptospira</taxon>
    </lineage>
</organism>
<dbReference type="Proteomes" id="UP000014540">
    <property type="component" value="Unassembled WGS sequence"/>
</dbReference>
<keyword evidence="2" id="KW-1185">Reference proteome</keyword>
<comment type="caution">
    <text evidence="1">The sequence shown here is derived from an EMBL/GenBank/DDBJ whole genome shotgun (WGS) entry which is preliminary data.</text>
</comment>
<protein>
    <submittedName>
        <fullName evidence="1">Uncharacterized protein</fullName>
    </submittedName>
</protein>
<proteinExistence type="predicted"/>
<dbReference type="EMBL" id="AKWZ02000011">
    <property type="protein sequence ID" value="EPG72610.1"/>
    <property type="molecule type" value="Genomic_DNA"/>
</dbReference>
<name>S3V886_9LEPT</name>
<reference evidence="1" key="1">
    <citation type="submission" date="2013-04" db="EMBL/GenBank/DDBJ databases">
        <authorList>
            <person name="Harkins D.M."/>
            <person name="Durkin A.S."/>
            <person name="Selengut J.D."/>
            <person name="Sanka R."/>
            <person name="DePew J."/>
            <person name="Purushe J."/>
            <person name="Ahmed A."/>
            <person name="van der Linden H."/>
            <person name="Goris M.G.A."/>
            <person name="Hartskeerl R.A."/>
            <person name="Vinetz J.M."/>
            <person name="Sutton G.G."/>
            <person name="Nelson W.C."/>
            <person name="Fouts D.E."/>
        </authorList>
    </citation>
    <scope>NUCLEOTIDE SEQUENCE [LARGE SCALE GENOMIC DNA]</scope>
    <source>
        <strain evidence="1">BUT 6</strain>
    </source>
</reference>
<dbReference type="STRING" id="1193011.LEP1GSC058_1171"/>
<sequence>MKINRFHLGRIAARRMERVCIIRNTIQFLENLYGSQAYLGKST</sequence>
<evidence type="ECO:0000313" key="2">
    <source>
        <dbReference type="Proteomes" id="UP000014540"/>
    </source>
</evidence>
<accession>S3V886</accession>
<dbReference type="AlphaFoldDB" id="S3V886"/>
<gene>
    <name evidence="1" type="ORF">LEP1GSC058_1171</name>
</gene>